<protein>
    <submittedName>
        <fullName evidence="5">Class I SAM-dependent methyltransferase</fullName>
    </submittedName>
</protein>
<dbReference type="InterPro" id="IPR013216">
    <property type="entry name" value="Methyltransf_11"/>
</dbReference>
<dbReference type="Proteomes" id="UP001220962">
    <property type="component" value="Chromosome"/>
</dbReference>
<gene>
    <name evidence="5" type="ORF">PUW23_10740</name>
</gene>
<dbReference type="InterPro" id="IPR029063">
    <property type="entry name" value="SAM-dependent_MTases_sf"/>
</dbReference>
<keyword evidence="2 5" id="KW-0489">Methyltransferase</keyword>
<comment type="similarity">
    <text evidence="1">Belongs to the methyltransferase superfamily.</text>
</comment>
<dbReference type="Gene3D" id="3.40.50.150">
    <property type="entry name" value="Vaccinia Virus protein VP39"/>
    <property type="match status" value="1"/>
</dbReference>
<keyword evidence="3" id="KW-0808">Transferase</keyword>
<dbReference type="CDD" id="cd02440">
    <property type="entry name" value="AdoMet_MTases"/>
    <property type="match status" value="1"/>
</dbReference>
<evidence type="ECO:0000256" key="3">
    <source>
        <dbReference type="ARBA" id="ARBA00022679"/>
    </source>
</evidence>
<name>A0AAX3N478_9BACL</name>
<feature type="domain" description="Methyltransferase type 11" evidence="4">
    <location>
        <begin position="43"/>
        <end position="134"/>
    </location>
</feature>
<reference evidence="5" key="1">
    <citation type="submission" date="2023-02" db="EMBL/GenBank/DDBJ databases">
        <title>Pathogen: clinical or host-associated sample.</title>
        <authorList>
            <person name="Hergert J."/>
            <person name="Casey R."/>
            <person name="Wagner J."/>
            <person name="Young E.L."/>
            <person name="Oakeson K.F."/>
        </authorList>
    </citation>
    <scope>NUCLEOTIDE SEQUENCE</scope>
    <source>
        <strain evidence="5">2022CK-00830</strain>
    </source>
</reference>
<dbReference type="InterPro" id="IPR051052">
    <property type="entry name" value="Diverse_substrate_MTase"/>
</dbReference>
<dbReference type="GO" id="GO:0008757">
    <property type="term" value="F:S-adenosylmethionine-dependent methyltransferase activity"/>
    <property type="evidence" value="ECO:0007669"/>
    <property type="project" value="InterPro"/>
</dbReference>
<dbReference type="RefSeq" id="WP_274359822.1">
    <property type="nucleotide sequence ID" value="NZ_CP118101.1"/>
</dbReference>
<dbReference type="AlphaFoldDB" id="A0AAX3N478"/>
<dbReference type="Pfam" id="PF08241">
    <property type="entry name" value="Methyltransf_11"/>
    <property type="match status" value="1"/>
</dbReference>
<evidence type="ECO:0000256" key="1">
    <source>
        <dbReference type="ARBA" id="ARBA00008361"/>
    </source>
</evidence>
<sequence>MNNKERFSDRVDSYVKYRPSYPVEAIDYMYGTIGMKPASTIADIGAGTGIMSELLLARGSTVIAVEPNMEMRLAAEARLSGNAQFRVQSSPAEETGLQDQSVDYIVCAQSFHWFDQRLAKEEFKRILKPEGKAVLIWNSRLTEGTPFLVKYDELLHTYGTDYNEVKHTNITSDMLRSFFKNGELHEAEFPNRQIFDYEGLSGRLQSSSYSPPQGHPNYEPMMNELRKLFDSYQQEGQVYFEYTTQIFWGEV</sequence>
<dbReference type="SUPFAM" id="SSF53335">
    <property type="entry name" value="S-adenosyl-L-methionine-dependent methyltransferases"/>
    <property type="match status" value="1"/>
</dbReference>
<proteinExistence type="inferred from homology"/>
<dbReference type="EMBL" id="CP118101">
    <property type="protein sequence ID" value="WDH84651.1"/>
    <property type="molecule type" value="Genomic_DNA"/>
</dbReference>
<dbReference type="PANTHER" id="PTHR44942">
    <property type="entry name" value="METHYLTRANSF_11 DOMAIN-CONTAINING PROTEIN"/>
    <property type="match status" value="1"/>
</dbReference>
<evidence type="ECO:0000313" key="5">
    <source>
        <dbReference type="EMBL" id="WDH84651.1"/>
    </source>
</evidence>
<organism evidence="5 6">
    <name type="scientific">Paenibacillus urinalis</name>
    <dbReference type="NCBI Taxonomy" id="521520"/>
    <lineage>
        <taxon>Bacteria</taxon>
        <taxon>Bacillati</taxon>
        <taxon>Bacillota</taxon>
        <taxon>Bacilli</taxon>
        <taxon>Bacillales</taxon>
        <taxon>Paenibacillaceae</taxon>
        <taxon>Paenibacillus</taxon>
    </lineage>
</organism>
<dbReference type="PANTHER" id="PTHR44942:SF4">
    <property type="entry name" value="METHYLTRANSFERASE TYPE 11 DOMAIN-CONTAINING PROTEIN"/>
    <property type="match status" value="1"/>
</dbReference>
<dbReference type="GO" id="GO:0032259">
    <property type="term" value="P:methylation"/>
    <property type="evidence" value="ECO:0007669"/>
    <property type="project" value="UniProtKB-KW"/>
</dbReference>
<evidence type="ECO:0000313" key="6">
    <source>
        <dbReference type="Proteomes" id="UP001220962"/>
    </source>
</evidence>
<evidence type="ECO:0000259" key="4">
    <source>
        <dbReference type="Pfam" id="PF08241"/>
    </source>
</evidence>
<evidence type="ECO:0000256" key="2">
    <source>
        <dbReference type="ARBA" id="ARBA00022603"/>
    </source>
</evidence>
<accession>A0AAX3N478</accession>